<dbReference type="GO" id="GO:0016989">
    <property type="term" value="F:sigma factor antagonist activity"/>
    <property type="evidence" value="ECO:0007669"/>
    <property type="project" value="TreeGrafter"/>
</dbReference>
<feature type="domain" description="Protein FecR C-terminal" evidence="3">
    <location>
        <begin position="254"/>
        <end position="321"/>
    </location>
</feature>
<keyword evidence="1" id="KW-0472">Membrane</keyword>
<dbReference type="Pfam" id="PF04773">
    <property type="entry name" value="FecR"/>
    <property type="match status" value="1"/>
</dbReference>
<sequence length="329" mass="36510">MRESITIEYLVHSDSFIASCLQKDEQAIQYWQQQRKEHPEHQAIFQSAELLVLSLYSFGLEQEISEEEEKLKMSMLPPAETTSIRIRKIWMRMAVAASLALLILTGIYLFTRPRAVSYVVISSPAGQMQQVTLPDGSTAWLYSGTSIRYPQPFTARNIQLLEGEACFQVVHDSLHPFSVQLPSGKLITDLGTAFSVQSYRSLPEERIGVAEGSVQADTLRVLHAGEGIVAAKQSGEWKSIPYRATVTDWTAGNISLQDASFGELQLVLEQTYGLTIILDTPGVSTCRITTAFRRSDSINRILDALQLIYGITYTIKGNTVHLSGTGCSN</sequence>
<dbReference type="InterPro" id="IPR012373">
    <property type="entry name" value="Ferrdict_sens_TM"/>
</dbReference>
<keyword evidence="1" id="KW-0812">Transmembrane</keyword>
<dbReference type="RefSeq" id="WP_169226881.1">
    <property type="nucleotide sequence ID" value="NZ_JABBGC010000002.1"/>
</dbReference>
<evidence type="ECO:0000259" key="2">
    <source>
        <dbReference type="Pfam" id="PF04773"/>
    </source>
</evidence>
<dbReference type="Proteomes" id="UP000583266">
    <property type="component" value="Unassembled WGS sequence"/>
</dbReference>
<gene>
    <name evidence="4" type="ORF">HHL17_21680</name>
</gene>
<organism evidence="4 5">
    <name type="scientific">Chitinophaga fulva</name>
    <dbReference type="NCBI Taxonomy" id="2728842"/>
    <lineage>
        <taxon>Bacteria</taxon>
        <taxon>Pseudomonadati</taxon>
        <taxon>Bacteroidota</taxon>
        <taxon>Chitinophagia</taxon>
        <taxon>Chitinophagales</taxon>
        <taxon>Chitinophagaceae</taxon>
        <taxon>Chitinophaga</taxon>
    </lineage>
</organism>
<name>A0A848GMI1_9BACT</name>
<dbReference type="AlphaFoldDB" id="A0A848GMI1"/>
<dbReference type="PANTHER" id="PTHR30273">
    <property type="entry name" value="PERIPLASMIC SIGNAL SENSOR AND SIGMA FACTOR ACTIVATOR FECR-RELATED"/>
    <property type="match status" value="1"/>
</dbReference>
<keyword evidence="5" id="KW-1185">Reference proteome</keyword>
<dbReference type="Gene3D" id="3.55.50.30">
    <property type="match status" value="1"/>
</dbReference>
<dbReference type="InterPro" id="IPR006860">
    <property type="entry name" value="FecR"/>
</dbReference>
<feature type="transmembrane region" description="Helical" evidence="1">
    <location>
        <begin position="89"/>
        <end position="110"/>
    </location>
</feature>
<reference evidence="4 5" key="1">
    <citation type="submission" date="2020-04" db="EMBL/GenBank/DDBJ databases">
        <title>Chitinophaga sp. G-6-1-13 sp. nov., isolated from soil.</title>
        <authorList>
            <person name="Dahal R.H."/>
            <person name="Chaudhary D.K."/>
        </authorList>
    </citation>
    <scope>NUCLEOTIDE SEQUENCE [LARGE SCALE GENOMIC DNA]</scope>
    <source>
        <strain evidence="4 5">G-6-1-13</strain>
    </source>
</reference>
<dbReference type="Gene3D" id="2.60.120.1440">
    <property type="match status" value="1"/>
</dbReference>
<dbReference type="Pfam" id="PF16344">
    <property type="entry name" value="FecR_C"/>
    <property type="match status" value="1"/>
</dbReference>
<proteinExistence type="predicted"/>
<feature type="domain" description="FecR protein" evidence="2">
    <location>
        <begin position="121"/>
        <end position="215"/>
    </location>
</feature>
<dbReference type="InterPro" id="IPR032508">
    <property type="entry name" value="FecR_C"/>
</dbReference>
<evidence type="ECO:0000313" key="5">
    <source>
        <dbReference type="Proteomes" id="UP000583266"/>
    </source>
</evidence>
<dbReference type="PANTHER" id="PTHR30273:SF2">
    <property type="entry name" value="PROTEIN FECR"/>
    <property type="match status" value="1"/>
</dbReference>
<protein>
    <submittedName>
        <fullName evidence="4">DUF4974 domain-containing protein</fullName>
    </submittedName>
</protein>
<evidence type="ECO:0000313" key="4">
    <source>
        <dbReference type="EMBL" id="NML39825.1"/>
    </source>
</evidence>
<evidence type="ECO:0000256" key="1">
    <source>
        <dbReference type="SAM" id="Phobius"/>
    </source>
</evidence>
<dbReference type="EMBL" id="JABBGC010000002">
    <property type="protein sequence ID" value="NML39825.1"/>
    <property type="molecule type" value="Genomic_DNA"/>
</dbReference>
<evidence type="ECO:0000259" key="3">
    <source>
        <dbReference type="Pfam" id="PF16344"/>
    </source>
</evidence>
<dbReference type="PIRSF" id="PIRSF018266">
    <property type="entry name" value="FecR"/>
    <property type="match status" value="1"/>
</dbReference>
<accession>A0A848GMI1</accession>
<keyword evidence="1" id="KW-1133">Transmembrane helix</keyword>
<comment type="caution">
    <text evidence="4">The sequence shown here is derived from an EMBL/GenBank/DDBJ whole genome shotgun (WGS) entry which is preliminary data.</text>
</comment>